<sequence length="363" mass="41797">MSKNAYKRDDRSLPDTSLRSSFSDIYSPISASNNLVSPESIKWVYKDSSGVEQGPFDGLCMQEWYSEGWLEDTLLMKRAEEHEFYTLKEFALSVGNYLEPFLIPQPSLSTSYRIESSLVVSPEHTSWIYRDPNGVEQGPFDGVRMQEWYSMKWLQDNLLIRRIEEASFYTIAQFVKRLGNHPEPFLLPAPVNPAVSQWSIHEQILITQRETLRAQQLQLTALQQQQQQLLQSSLALGLVQEGVFDEQLLKSEHEQKQKSLNRLRDAVDSKVKNKEKIIQDFVDWCRESFKPLEASIDKTGLIKQLLAVPSSDKETESKVINETVSSASKIIDGKKFTNEFITKRGDLKAEEVLKKWSETEENH</sequence>
<evidence type="ECO:0000313" key="2">
    <source>
        <dbReference type="Proteomes" id="UP000744676"/>
    </source>
</evidence>
<comment type="caution">
    <text evidence="1">The sequence shown here is derived from an EMBL/GenBank/DDBJ whole genome shotgun (WGS) entry which is preliminary data.</text>
</comment>
<name>A0ACB6V8Z9_9ASCO</name>
<dbReference type="Proteomes" id="UP000744676">
    <property type="component" value="Unassembled WGS sequence"/>
</dbReference>
<evidence type="ECO:0000313" key="1">
    <source>
        <dbReference type="EMBL" id="KAF5101681.1"/>
    </source>
</evidence>
<gene>
    <name evidence="1" type="ORF">D0Z00_000755</name>
</gene>
<reference evidence="1 2" key="1">
    <citation type="journal article" date="2020" name="Front. Microbiol.">
        <title>Phenotypic and Genetic Characterization of the Cheese Ripening Yeast Geotrichum candidum.</title>
        <authorList>
            <person name="Perkins V."/>
            <person name="Vignola S."/>
            <person name="Lessard M.H."/>
            <person name="Plante P.L."/>
            <person name="Corbeil J."/>
            <person name="Dugat-Bony E."/>
            <person name="Frenette M."/>
            <person name="Labrie S."/>
        </authorList>
    </citation>
    <scope>NUCLEOTIDE SEQUENCE [LARGE SCALE GENOMIC DNA]</scope>
    <source>
        <strain evidence="1 2">LMA-1147</strain>
    </source>
</reference>
<protein>
    <submittedName>
        <fullName evidence="1">Uncharacterized protein</fullName>
    </submittedName>
</protein>
<accession>A0ACB6V8Z9</accession>
<proteinExistence type="predicted"/>
<keyword evidence="2" id="KW-1185">Reference proteome</keyword>
<organism evidence="1 2">
    <name type="scientific">Geotrichum galactomycetum</name>
    <dbReference type="NCBI Taxonomy" id="27317"/>
    <lineage>
        <taxon>Eukaryota</taxon>
        <taxon>Fungi</taxon>
        <taxon>Dikarya</taxon>
        <taxon>Ascomycota</taxon>
        <taxon>Saccharomycotina</taxon>
        <taxon>Dipodascomycetes</taxon>
        <taxon>Dipodascales</taxon>
        <taxon>Dipodascaceae</taxon>
        <taxon>Geotrichum</taxon>
    </lineage>
</organism>
<dbReference type="EMBL" id="QVQA01000010">
    <property type="protein sequence ID" value="KAF5101681.1"/>
    <property type="molecule type" value="Genomic_DNA"/>
</dbReference>